<dbReference type="PANTHER" id="PTHR47074">
    <property type="entry name" value="BNAC02G40300D PROTEIN"/>
    <property type="match status" value="1"/>
</dbReference>
<dbReference type="InterPro" id="IPR002156">
    <property type="entry name" value="RNaseH_domain"/>
</dbReference>
<name>A0A9R0RDH0_TRITD</name>
<dbReference type="GO" id="GO:0003676">
    <property type="term" value="F:nucleic acid binding"/>
    <property type="evidence" value="ECO:0007669"/>
    <property type="project" value="InterPro"/>
</dbReference>
<reference evidence="2 3" key="1">
    <citation type="submission" date="2017-09" db="EMBL/GenBank/DDBJ databases">
        <authorList>
            <consortium name="International Durum Wheat Genome Sequencing Consortium (IDWGSC)"/>
            <person name="Milanesi L."/>
        </authorList>
    </citation>
    <scope>NUCLEOTIDE SEQUENCE [LARGE SCALE GENOMIC DNA]</scope>
    <source>
        <strain evidence="3">cv. Svevo</strain>
    </source>
</reference>
<feature type="domain" description="RNase H type-1" evidence="1">
    <location>
        <begin position="88"/>
        <end position="207"/>
    </location>
</feature>
<dbReference type="CDD" id="cd06222">
    <property type="entry name" value="RNase_H_like"/>
    <property type="match status" value="1"/>
</dbReference>
<evidence type="ECO:0000313" key="3">
    <source>
        <dbReference type="Proteomes" id="UP000324705"/>
    </source>
</evidence>
<dbReference type="Proteomes" id="UP000324705">
    <property type="component" value="Chromosome 3A"/>
</dbReference>
<dbReference type="InterPro" id="IPR012337">
    <property type="entry name" value="RNaseH-like_sf"/>
</dbReference>
<dbReference type="EMBL" id="LT934115">
    <property type="protein sequence ID" value="VAH58039.1"/>
    <property type="molecule type" value="Genomic_DNA"/>
</dbReference>
<gene>
    <name evidence="2" type="ORF">TRITD_3Av1G038240</name>
</gene>
<dbReference type="Pfam" id="PF13456">
    <property type="entry name" value="RVT_3"/>
    <property type="match status" value="1"/>
</dbReference>
<organism evidence="2 3">
    <name type="scientific">Triticum turgidum subsp. durum</name>
    <name type="common">Durum wheat</name>
    <name type="synonym">Triticum durum</name>
    <dbReference type="NCBI Taxonomy" id="4567"/>
    <lineage>
        <taxon>Eukaryota</taxon>
        <taxon>Viridiplantae</taxon>
        <taxon>Streptophyta</taxon>
        <taxon>Embryophyta</taxon>
        <taxon>Tracheophyta</taxon>
        <taxon>Spermatophyta</taxon>
        <taxon>Magnoliopsida</taxon>
        <taxon>Liliopsida</taxon>
        <taxon>Poales</taxon>
        <taxon>Poaceae</taxon>
        <taxon>BOP clade</taxon>
        <taxon>Pooideae</taxon>
        <taxon>Triticodae</taxon>
        <taxon>Triticeae</taxon>
        <taxon>Triticinae</taxon>
        <taxon>Triticum</taxon>
    </lineage>
</organism>
<evidence type="ECO:0000313" key="2">
    <source>
        <dbReference type="EMBL" id="VAH58039.1"/>
    </source>
</evidence>
<dbReference type="InterPro" id="IPR052929">
    <property type="entry name" value="RNase_H-like_EbsB-rel"/>
</dbReference>
<dbReference type="InterPro" id="IPR036397">
    <property type="entry name" value="RNaseH_sf"/>
</dbReference>
<dbReference type="InterPro" id="IPR044730">
    <property type="entry name" value="RNase_H-like_dom_plant"/>
</dbReference>
<proteinExistence type="predicted"/>
<protein>
    <recommendedName>
        <fullName evidence="1">RNase H type-1 domain-containing protein</fullName>
    </recommendedName>
</protein>
<dbReference type="OMA" id="NTHEMTR"/>
<evidence type="ECO:0000259" key="1">
    <source>
        <dbReference type="Pfam" id="PF13456"/>
    </source>
</evidence>
<accession>A0A9R0RDH0</accession>
<dbReference type="Gene3D" id="3.30.420.10">
    <property type="entry name" value="Ribonuclease H-like superfamily/Ribonuclease H"/>
    <property type="match status" value="1"/>
</dbReference>
<keyword evidence="3" id="KW-1185">Reference proteome</keyword>
<dbReference type="PANTHER" id="PTHR47074:SF11">
    <property type="entry name" value="REVERSE TRANSCRIPTASE-LIKE PROTEIN"/>
    <property type="match status" value="1"/>
</dbReference>
<dbReference type="AlphaFoldDB" id="A0A9R0RDH0"/>
<dbReference type="SUPFAM" id="SSF53098">
    <property type="entry name" value="Ribonuclease H-like"/>
    <property type="match status" value="1"/>
</dbReference>
<sequence length="241" mass="27219">MKQKFMLFWWRVWHHRNDAIFAKGKAKISHSTCFLQNYLANLHLIAEGTSEIDQKGKSPMVKLPSVQQHDNTKEKGWKKPELGWAKVNVDGSFLEESRSGAWGAVIRDHDERIILSAWDYIPRCNGADCAEAMACLEGLFKAMSGTDLPLIIETDCSSVTKVLILSSIDRLEVGTIAKEFQAMKGNREVRVCKVDRMDNRLAHSLAQLRRRELRGGVMQGTVSTCVFSEALHDCTNYVFST</sequence>
<dbReference type="Gramene" id="TRITD3Av1G038240.1">
    <property type="protein sequence ID" value="TRITD3Av1G038240.1"/>
    <property type="gene ID" value="TRITD3Av1G038240"/>
</dbReference>
<dbReference type="GO" id="GO:0004523">
    <property type="term" value="F:RNA-DNA hybrid ribonuclease activity"/>
    <property type="evidence" value="ECO:0007669"/>
    <property type="project" value="InterPro"/>
</dbReference>